<dbReference type="AlphaFoldDB" id="G4ZYE5"/>
<dbReference type="PROSITE" id="PS50011">
    <property type="entry name" value="PROTEIN_KINASE_DOM"/>
    <property type="match status" value="1"/>
</dbReference>
<dbReference type="InParanoid" id="G4ZYE5"/>
<keyword evidence="5" id="KW-1185">Reference proteome</keyword>
<dbReference type="SMR" id="G4ZYE5"/>
<sequence>SFGGEVRMWQQLRHPNIVKLYGVCAVNSHLQFFVCEYASQGSLLEYVKSPAEKRPTMWRYLYEAALGLEYLHERGLVHGDLRCSNIPIGSDGLAKLSNFGLIRSIKTSNAVLDRSVRSMRWQAPEVVKGMSPSFQSDVYSLGISILEAVTKETP</sequence>
<dbReference type="OMA" id="CHEAILW"/>
<reference evidence="4 5" key="1">
    <citation type="journal article" date="2006" name="Science">
        <title>Phytophthora genome sequences uncover evolutionary origins and mechanisms of pathogenesis.</title>
        <authorList>
            <person name="Tyler B.M."/>
            <person name="Tripathy S."/>
            <person name="Zhang X."/>
            <person name="Dehal P."/>
            <person name="Jiang R.H."/>
            <person name="Aerts A."/>
            <person name="Arredondo F.D."/>
            <person name="Baxter L."/>
            <person name="Bensasson D."/>
            <person name="Beynon J.L."/>
            <person name="Chapman J."/>
            <person name="Damasceno C.M."/>
            <person name="Dorrance A.E."/>
            <person name="Dou D."/>
            <person name="Dickerman A.W."/>
            <person name="Dubchak I.L."/>
            <person name="Garbelotto M."/>
            <person name="Gijzen M."/>
            <person name="Gordon S.G."/>
            <person name="Govers F."/>
            <person name="Grunwald N.J."/>
            <person name="Huang W."/>
            <person name="Ivors K.L."/>
            <person name="Jones R.W."/>
            <person name="Kamoun S."/>
            <person name="Krampis K."/>
            <person name="Lamour K.H."/>
            <person name="Lee M.K."/>
            <person name="McDonald W.H."/>
            <person name="Medina M."/>
            <person name="Meijer H.J."/>
            <person name="Nordberg E.K."/>
            <person name="Maclean D.J."/>
            <person name="Ospina-Giraldo M.D."/>
            <person name="Morris P.F."/>
            <person name="Phuntumart V."/>
            <person name="Putnam N.H."/>
            <person name="Rash S."/>
            <person name="Rose J.K."/>
            <person name="Sakihama Y."/>
            <person name="Salamov A.A."/>
            <person name="Savidor A."/>
            <person name="Scheuring C.F."/>
            <person name="Smith B.M."/>
            <person name="Sobral B.W."/>
            <person name="Terry A."/>
            <person name="Torto-Alalibo T.A."/>
            <person name="Win J."/>
            <person name="Xu Z."/>
            <person name="Zhang H."/>
            <person name="Grigoriev I.V."/>
            <person name="Rokhsar D.S."/>
            <person name="Boore J.L."/>
        </authorList>
    </citation>
    <scope>NUCLEOTIDE SEQUENCE [LARGE SCALE GENOMIC DNA]</scope>
    <source>
        <strain evidence="4 5">P6497</strain>
    </source>
</reference>
<proteinExistence type="predicted"/>
<dbReference type="EMBL" id="JH159157">
    <property type="protein sequence ID" value="EGZ11997.1"/>
    <property type="molecule type" value="Genomic_DNA"/>
</dbReference>
<dbReference type="InterPro" id="IPR050198">
    <property type="entry name" value="Non-receptor_tyrosine_kinases"/>
</dbReference>
<dbReference type="GO" id="GO:0004672">
    <property type="term" value="F:protein kinase activity"/>
    <property type="evidence" value="ECO:0007669"/>
    <property type="project" value="InterPro"/>
</dbReference>
<dbReference type="RefSeq" id="XP_009532330.1">
    <property type="nucleotide sequence ID" value="XM_009534035.1"/>
</dbReference>
<keyword evidence="1" id="KW-0547">Nucleotide-binding</keyword>
<organism evidence="4 5">
    <name type="scientific">Phytophthora sojae (strain P6497)</name>
    <name type="common">Soybean stem and root rot agent</name>
    <name type="synonym">Phytophthora megasperma f. sp. glycines</name>
    <dbReference type="NCBI Taxonomy" id="1094619"/>
    <lineage>
        <taxon>Eukaryota</taxon>
        <taxon>Sar</taxon>
        <taxon>Stramenopiles</taxon>
        <taxon>Oomycota</taxon>
        <taxon>Peronosporomycetes</taxon>
        <taxon>Peronosporales</taxon>
        <taxon>Peronosporaceae</taxon>
        <taxon>Phytophthora</taxon>
    </lineage>
</organism>
<dbReference type="InterPro" id="IPR000719">
    <property type="entry name" value="Prot_kinase_dom"/>
</dbReference>
<dbReference type="GO" id="GO:0005524">
    <property type="term" value="F:ATP binding"/>
    <property type="evidence" value="ECO:0007669"/>
    <property type="project" value="UniProtKB-KW"/>
</dbReference>
<dbReference type="SUPFAM" id="SSF56112">
    <property type="entry name" value="Protein kinase-like (PK-like)"/>
    <property type="match status" value="1"/>
</dbReference>
<dbReference type="KEGG" id="psoj:PHYSODRAFT_517054"/>
<dbReference type="Proteomes" id="UP000002640">
    <property type="component" value="Unassembled WGS sequence"/>
</dbReference>
<evidence type="ECO:0000313" key="4">
    <source>
        <dbReference type="EMBL" id="EGZ11997.1"/>
    </source>
</evidence>
<accession>G4ZYE5</accession>
<dbReference type="InterPro" id="IPR011009">
    <property type="entry name" value="Kinase-like_dom_sf"/>
</dbReference>
<evidence type="ECO:0000256" key="1">
    <source>
        <dbReference type="ARBA" id="ARBA00022741"/>
    </source>
</evidence>
<feature type="non-terminal residue" evidence="4">
    <location>
        <position position="1"/>
    </location>
</feature>
<dbReference type="Gene3D" id="1.10.510.10">
    <property type="entry name" value="Transferase(Phosphotransferase) domain 1"/>
    <property type="match status" value="1"/>
</dbReference>
<dbReference type="PANTHER" id="PTHR24418">
    <property type="entry name" value="TYROSINE-PROTEIN KINASE"/>
    <property type="match status" value="1"/>
</dbReference>
<keyword evidence="2" id="KW-0067">ATP-binding</keyword>
<dbReference type="PRINTS" id="PR00109">
    <property type="entry name" value="TYRKINASE"/>
</dbReference>
<dbReference type="Pfam" id="PF07714">
    <property type="entry name" value="PK_Tyr_Ser-Thr"/>
    <property type="match status" value="1"/>
</dbReference>
<protein>
    <recommendedName>
        <fullName evidence="3">Protein kinase domain-containing protein</fullName>
    </recommendedName>
</protein>
<dbReference type="STRING" id="1094619.G4ZYE5"/>
<gene>
    <name evidence="4" type="ORF">PHYSODRAFT_517054</name>
</gene>
<dbReference type="GeneID" id="20659874"/>
<feature type="domain" description="Protein kinase" evidence="3">
    <location>
        <begin position="1"/>
        <end position="154"/>
    </location>
</feature>
<evidence type="ECO:0000259" key="3">
    <source>
        <dbReference type="PROSITE" id="PS50011"/>
    </source>
</evidence>
<evidence type="ECO:0000313" key="5">
    <source>
        <dbReference type="Proteomes" id="UP000002640"/>
    </source>
</evidence>
<dbReference type="InterPro" id="IPR001245">
    <property type="entry name" value="Ser-Thr/Tyr_kinase_cat_dom"/>
</dbReference>
<name>G4ZYE5_PHYSP</name>
<evidence type="ECO:0000256" key="2">
    <source>
        <dbReference type="ARBA" id="ARBA00022840"/>
    </source>
</evidence>